<comment type="caution">
    <text evidence="2">The sequence shown here is derived from an EMBL/GenBank/DDBJ whole genome shotgun (WGS) entry which is preliminary data.</text>
</comment>
<feature type="transmembrane region" description="Helical" evidence="1">
    <location>
        <begin position="60"/>
        <end position="77"/>
    </location>
</feature>
<evidence type="ECO:0000313" key="2">
    <source>
        <dbReference type="EMBL" id="RAR47056.1"/>
    </source>
</evidence>
<dbReference type="EMBL" id="QLSV01000012">
    <property type="protein sequence ID" value="RAR47056.1"/>
    <property type="molecule type" value="Genomic_DNA"/>
</dbReference>
<gene>
    <name evidence="2" type="ORF">B0I10_11271</name>
</gene>
<dbReference type="AlphaFoldDB" id="A0A328WPH3"/>
<feature type="transmembrane region" description="Helical" evidence="1">
    <location>
        <begin position="7"/>
        <end position="25"/>
    </location>
</feature>
<accession>A0A328WPH3</accession>
<organism evidence="2 3">
    <name type="scientific">Flavobacterium lacus</name>
    <dbReference type="NCBI Taxonomy" id="1353778"/>
    <lineage>
        <taxon>Bacteria</taxon>
        <taxon>Pseudomonadati</taxon>
        <taxon>Bacteroidota</taxon>
        <taxon>Flavobacteriia</taxon>
        <taxon>Flavobacteriales</taxon>
        <taxon>Flavobacteriaceae</taxon>
        <taxon>Flavobacterium</taxon>
    </lineage>
</organism>
<evidence type="ECO:0000256" key="1">
    <source>
        <dbReference type="SAM" id="Phobius"/>
    </source>
</evidence>
<evidence type="ECO:0000313" key="3">
    <source>
        <dbReference type="Proteomes" id="UP000249518"/>
    </source>
</evidence>
<feature type="transmembrane region" description="Helical" evidence="1">
    <location>
        <begin position="31"/>
        <end position="53"/>
    </location>
</feature>
<keyword evidence="3" id="KW-1185">Reference proteome</keyword>
<feature type="transmembrane region" description="Helical" evidence="1">
    <location>
        <begin position="89"/>
        <end position="107"/>
    </location>
</feature>
<protein>
    <submittedName>
        <fullName evidence="2">Uncharacterized protein</fullName>
    </submittedName>
</protein>
<reference evidence="2 3" key="1">
    <citation type="submission" date="2018-06" db="EMBL/GenBank/DDBJ databases">
        <title>Genomic Encyclopedia of Type Strains, Phase III (KMG-III): the genomes of soil and plant-associated and newly described type strains.</title>
        <authorList>
            <person name="Whitman W."/>
        </authorList>
    </citation>
    <scope>NUCLEOTIDE SEQUENCE [LARGE SCALE GENOMIC DNA]</scope>
    <source>
        <strain evidence="2 3">CGMCC 1.12504</strain>
    </source>
</reference>
<keyword evidence="1" id="KW-0472">Membrane</keyword>
<dbReference type="Proteomes" id="UP000249518">
    <property type="component" value="Unassembled WGS sequence"/>
</dbReference>
<keyword evidence="1" id="KW-0812">Transmembrane</keyword>
<keyword evidence="1" id="KW-1133">Transmembrane helix</keyword>
<name>A0A328WPH3_9FLAO</name>
<proteinExistence type="predicted"/>
<sequence length="112" mass="13243">MKIIKNINTLAILLPLIILASYPIVKEDAIYLSLYSTMFTGFLQVALGIILLIENPRNWYFINYILIVILFFGLWYFNMNLYHSDIMTYILFPIPLLLTIYLSVLIYKRKEI</sequence>